<sequence>MGLPSIDLPCSVSQPAHDFFLYVTTEIYHYLDALACPISIDRVDVSCRGHENEQVSSIRHRGVAINIRPLMFVKDLETAPQKGIRHKIGRIQSPDY</sequence>
<accession>A0A2P6MVC4</accession>
<evidence type="ECO:0000313" key="1">
    <source>
        <dbReference type="EMBL" id="PRP75668.1"/>
    </source>
</evidence>
<dbReference type="Proteomes" id="UP000241769">
    <property type="component" value="Unassembled WGS sequence"/>
</dbReference>
<comment type="caution">
    <text evidence="1">The sequence shown here is derived from an EMBL/GenBank/DDBJ whole genome shotgun (WGS) entry which is preliminary data.</text>
</comment>
<dbReference type="EMBL" id="MDYQ01000370">
    <property type="protein sequence ID" value="PRP75668.1"/>
    <property type="molecule type" value="Genomic_DNA"/>
</dbReference>
<evidence type="ECO:0000313" key="2">
    <source>
        <dbReference type="Proteomes" id="UP000241769"/>
    </source>
</evidence>
<gene>
    <name evidence="1" type="ORF">PROFUN_15554</name>
</gene>
<reference evidence="1 2" key="1">
    <citation type="journal article" date="2018" name="Genome Biol. Evol.">
        <title>Multiple Roots of Fruiting Body Formation in Amoebozoa.</title>
        <authorList>
            <person name="Hillmann F."/>
            <person name="Forbes G."/>
            <person name="Novohradska S."/>
            <person name="Ferling I."/>
            <person name="Riege K."/>
            <person name="Groth M."/>
            <person name="Westermann M."/>
            <person name="Marz M."/>
            <person name="Spaller T."/>
            <person name="Winckler T."/>
            <person name="Schaap P."/>
            <person name="Glockner G."/>
        </authorList>
    </citation>
    <scope>NUCLEOTIDE SEQUENCE [LARGE SCALE GENOMIC DNA]</scope>
    <source>
        <strain evidence="1 2">Jena</strain>
    </source>
</reference>
<protein>
    <submittedName>
        <fullName evidence="1">Uncharacterized protein</fullName>
    </submittedName>
</protein>
<proteinExistence type="predicted"/>
<dbReference type="InParanoid" id="A0A2P6MVC4"/>
<name>A0A2P6MVC4_9EUKA</name>
<dbReference type="AlphaFoldDB" id="A0A2P6MVC4"/>
<organism evidence="1 2">
    <name type="scientific">Planoprotostelium fungivorum</name>
    <dbReference type="NCBI Taxonomy" id="1890364"/>
    <lineage>
        <taxon>Eukaryota</taxon>
        <taxon>Amoebozoa</taxon>
        <taxon>Evosea</taxon>
        <taxon>Variosea</taxon>
        <taxon>Cavosteliida</taxon>
        <taxon>Cavosteliaceae</taxon>
        <taxon>Planoprotostelium</taxon>
    </lineage>
</organism>
<keyword evidence="2" id="KW-1185">Reference proteome</keyword>